<dbReference type="InterPro" id="IPR027417">
    <property type="entry name" value="P-loop_NTPase"/>
</dbReference>
<gene>
    <name evidence="2" type="ORF">M9Y10_033535</name>
</gene>
<sequence>MGEEQYSNQEITTLFRLVRDVEKNVKDEFQKLQSKGNLENIPVVVLVGPTGSGKTTLYHALTGKPLKGRRANSERILEAVNPDENFKIGITGLSETSNPGIIFDEKNGLIICDCPGFFDNRSEIQDICNSFAIYQVLSQSQNVKILMLTSKSDINATRSISLRQSCEMIEKMIPKREELQPSVGLVITRFDPEDLIPDNEGDKVYFLDNVDSGGGWLVNHFRNNEHNKNRVVFKFPYPKVENFNDPLKNFEDKDEVLKFIRKKNSAKITPFVALDNKAKLMILRNANIFGDLRIFISLLVDRIRIDIAESDDSFQMWKERIDRLNECQFSTPEDFVNKAREIINPSPNLYESIYEGMLKINEWRNFLDKIVVDDIKYQDEIINRDSPLLSSVYLDITEYFGKLLSPVITILNSKIDKSNIEKKRDELLEELKQQTEKNLKLEKERSEERLQLMQREEEMKREVASFKEQYLSCQRQLEETRSQLMMLQSQSGGGGGGGFLNSLVSGAIGGYLISLL</sequence>
<evidence type="ECO:0000313" key="2">
    <source>
        <dbReference type="EMBL" id="KAK8888796.1"/>
    </source>
</evidence>
<proteinExistence type="predicted"/>
<dbReference type="SUPFAM" id="SSF52540">
    <property type="entry name" value="P-loop containing nucleoside triphosphate hydrolases"/>
    <property type="match status" value="1"/>
</dbReference>
<feature type="coiled-coil region" evidence="1">
    <location>
        <begin position="410"/>
        <end position="469"/>
    </location>
</feature>
<protein>
    <recommendedName>
        <fullName evidence="4">G domain-containing protein</fullName>
    </recommendedName>
</protein>
<keyword evidence="1" id="KW-0175">Coiled coil</keyword>
<comment type="caution">
    <text evidence="2">The sequence shown here is derived from an EMBL/GenBank/DDBJ whole genome shotgun (WGS) entry which is preliminary data.</text>
</comment>
<evidence type="ECO:0000256" key="1">
    <source>
        <dbReference type="SAM" id="Coils"/>
    </source>
</evidence>
<reference evidence="2 3" key="1">
    <citation type="submission" date="2024-04" db="EMBL/GenBank/DDBJ databases">
        <title>Tritrichomonas musculus Genome.</title>
        <authorList>
            <person name="Alves-Ferreira E."/>
            <person name="Grigg M."/>
            <person name="Lorenzi H."/>
            <person name="Galac M."/>
        </authorList>
    </citation>
    <scope>NUCLEOTIDE SEQUENCE [LARGE SCALE GENOMIC DNA]</scope>
    <source>
        <strain evidence="2 3">EAF2021</strain>
    </source>
</reference>
<evidence type="ECO:0000313" key="3">
    <source>
        <dbReference type="Proteomes" id="UP001470230"/>
    </source>
</evidence>
<evidence type="ECO:0008006" key="4">
    <source>
        <dbReference type="Google" id="ProtNLM"/>
    </source>
</evidence>
<organism evidence="2 3">
    <name type="scientific">Tritrichomonas musculus</name>
    <dbReference type="NCBI Taxonomy" id="1915356"/>
    <lineage>
        <taxon>Eukaryota</taxon>
        <taxon>Metamonada</taxon>
        <taxon>Parabasalia</taxon>
        <taxon>Tritrichomonadida</taxon>
        <taxon>Tritrichomonadidae</taxon>
        <taxon>Tritrichomonas</taxon>
    </lineage>
</organism>
<name>A0ABR2KD60_9EUKA</name>
<dbReference type="EMBL" id="JAPFFF010000005">
    <property type="protein sequence ID" value="KAK8888796.1"/>
    <property type="molecule type" value="Genomic_DNA"/>
</dbReference>
<keyword evidence="3" id="KW-1185">Reference proteome</keyword>
<dbReference type="Gene3D" id="3.40.50.300">
    <property type="entry name" value="P-loop containing nucleotide triphosphate hydrolases"/>
    <property type="match status" value="1"/>
</dbReference>
<accession>A0ABR2KD60</accession>
<dbReference type="Proteomes" id="UP001470230">
    <property type="component" value="Unassembled WGS sequence"/>
</dbReference>